<organism evidence="14 15">
    <name type="scientific">Aliidiomarina iranensis</name>
    <dbReference type="NCBI Taxonomy" id="1434071"/>
    <lineage>
        <taxon>Bacteria</taxon>
        <taxon>Pseudomonadati</taxon>
        <taxon>Pseudomonadota</taxon>
        <taxon>Gammaproteobacteria</taxon>
        <taxon>Alteromonadales</taxon>
        <taxon>Idiomarinaceae</taxon>
        <taxon>Aliidiomarina</taxon>
    </lineage>
</organism>
<dbReference type="PRINTS" id="PR00411">
    <property type="entry name" value="PNDRDTASEI"/>
</dbReference>
<comment type="caution">
    <text evidence="14">The sequence shown here is derived from an EMBL/GenBank/DDBJ whole genome shotgun (WGS) entry which is preliminary data.</text>
</comment>
<dbReference type="PANTHER" id="PTHR43014">
    <property type="entry name" value="MERCURIC REDUCTASE"/>
    <property type="match status" value="1"/>
</dbReference>
<dbReference type="PROSITE" id="PS00076">
    <property type="entry name" value="PYRIDINE_REDOX_1"/>
    <property type="match status" value="1"/>
</dbReference>
<feature type="transmembrane region" description="Helical" evidence="10">
    <location>
        <begin position="84"/>
        <end position="114"/>
    </location>
</feature>
<sequence length="723" mass="78886">MTGTNKVILRLVLLLVIIGAITAFYILDLGQYLSLAELREQQQALAAYRQENFLQLFLICFAVYVTVTALSLPGATIMTLSVGAIFGFGWGLVIASFASTLGATLAFLIARFFLHDWVQNKFSDRLKKFNERFQKDGPFYLLTLRLVPLFPFFVVNLAMSLTKIKAFTFYWVSQLGMLAGTAVYVNAGTQLASIESTADIFSTRLLLSFTLLGTFPLIAKAILSVLENRRALKGWQKPKNFDRNLVVIGAGSAGLVSAYIAAATKAKVTLVEANAMGGDCLNTGCVPSKALINVARQVKQRNTAGMGLPAVATEVNFPEVMAHVQQVIKNIEPHDSVERYTELGVDVVAGYARIISPWEVEIDTDSGKQTLTTKAIIVATGGKPLVPNIPGIDQVNVLTSDSLWAVQQLPKRLLVMGGGPIGCELAQAFQQLGSAVTQVEMSERLLAKEDTEVSELLAEHMLAEGIDLRLQHRVVGFTGTQSEGTAQLEILDHDGEVVGKDEVSFDAVLVAVGRKANLTGFGLEELGIETTQILPSNEFMQTSVPTIYAAGDVTGPYQFTHTASHQAWYASVNALFSPLKRFKADYRVIPWATFTQPEIATVGMNEQMARAAGIDYEVTRYGIDDLDRAIADNQAYGFVKVLTKPGKDSILGVTIAGPKAGDLIAEFVLAMKYNLGLNKILGTIHIYPTMSEANKYVAGNWRRANAPEGALRWVERFHTWRRG</sequence>
<dbReference type="InterPro" id="IPR016156">
    <property type="entry name" value="FAD/NAD-linked_Rdtase_dimer_sf"/>
</dbReference>
<keyword evidence="6 9" id="KW-0560">Oxidoreductase</keyword>
<keyword evidence="15" id="KW-1185">Reference proteome</keyword>
<feature type="transmembrane region" description="Helical" evidence="10">
    <location>
        <begin position="166"/>
        <end position="185"/>
    </location>
</feature>
<comment type="similarity">
    <text evidence="2 9">Belongs to the class-I pyridine nucleotide-disulfide oxidoreductase family.</text>
</comment>
<dbReference type="GO" id="GO:0050660">
    <property type="term" value="F:flavin adenine dinucleotide binding"/>
    <property type="evidence" value="ECO:0007669"/>
    <property type="project" value="TreeGrafter"/>
</dbReference>
<feature type="domain" description="Pyridine nucleotide-disulphide oxidoreductase dimerisation" evidence="11">
    <location>
        <begin position="589"/>
        <end position="695"/>
    </location>
</feature>
<dbReference type="Pfam" id="PF02852">
    <property type="entry name" value="Pyr_redox_dim"/>
    <property type="match status" value="1"/>
</dbReference>
<dbReference type="GO" id="GO:0016668">
    <property type="term" value="F:oxidoreductase activity, acting on a sulfur group of donors, NAD(P) as acceptor"/>
    <property type="evidence" value="ECO:0007669"/>
    <property type="project" value="InterPro"/>
</dbReference>
<dbReference type="AlphaFoldDB" id="A0A432W2B0"/>
<reference evidence="15" key="1">
    <citation type="journal article" date="2018" name="Front. Microbiol.">
        <title>Genome-Based Analysis Reveals the Taxonomy and Diversity of the Family Idiomarinaceae.</title>
        <authorList>
            <person name="Liu Y."/>
            <person name="Lai Q."/>
            <person name="Shao Z."/>
        </authorList>
    </citation>
    <scope>NUCLEOTIDE SEQUENCE [LARGE SCALE GENOMIC DNA]</scope>
    <source>
        <strain evidence="15">GBPy7</strain>
    </source>
</reference>
<evidence type="ECO:0000256" key="5">
    <source>
        <dbReference type="ARBA" id="ARBA00022857"/>
    </source>
</evidence>
<dbReference type="PRINTS" id="PR00368">
    <property type="entry name" value="FADPNR"/>
</dbReference>
<feature type="transmembrane region" description="Helical" evidence="10">
    <location>
        <begin position="7"/>
        <end position="27"/>
    </location>
</feature>
<dbReference type="Gene3D" id="3.30.390.30">
    <property type="match status" value="1"/>
</dbReference>
<proteinExistence type="inferred from homology"/>
<comment type="cofactor">
    <cofactor evidence="1">
        <name>FAD</name>
        <dbReference type="ChEBI" id="CHEBI:57692"/>
    </cofactor>
</comment>
<keyword evidence="4 9" id="KW-0274">FAD</keyword>
<name>A0A432W2B0_9GAMM</name>
<evidence type="ECO:0000256" key="8">
    <source>
        <dbReference type="ARBA" id="ARBA00023284"/>
    </source>
</evidence>
<dbReference type="SUPFAM" id="SSF51905">
    <property type="entry name" value="FAD/NAD(P)-binding domain"/>
    <property type="match status" value="1"/>
</dbReference>
<dbReference type="InterPro" id="IPR036188">
    <property type="entry name" value="FAD/NAD-bd_sf"/>
</dbReference>
<evidence type="ECO:0000256" key="3">
    <source>
        <dbReference type="ARBA" id="ARBA00022630"/>
    </source>
</evidence>
<keyword evidence="10" id="KW-0812">Transmembrane</keyword>
<feature type="transmembrane region" description="Helical" evidence="10">
    <location>
        <begin position="53"/>
        <end position="72"/>
    </location>
</feature>
<evidence type="ECO:0000256" key="10">
    <source>
        <dbReference type="SAM" id="Phobius"/>
    </source>
</evidence>
<dbReference type="InterPro" id="IPR032816">
    <property type="entry name" value="VTT_dom"/>
</dbReference>
<evidence type="ECO:0000259" key="12">
    <source>
        <dbReference type="Pfam" id="PF07992"/>
    </source>
</evidence>
<dbReference type="FunFam" id="3.30.390.30:FF:000001">
    <property type="entry name" value="Dihydrolipoyl dehydrogenase"/>
    <property type="match status" value="1"/>
</dbReference>
<evidence type="ECO:0000256" key="1">
    <source>
        <dbReference type="ARBA" id="ARBA00001974"/>
    </source>
</evidence>
<dbReference type="OrthoDB" id="9800167at2"/>
<feature type="domain" description="VTT" evidence="13">
    <location>
        <begin position="75"/>
        <end position="189"/>
    </location>
</feature>
<dbReference type="SUPFAM" id="SSF55424">
    <property type="entry name" value="FAD/NAD-linked reductases, dimerisation (C-terminal) domain"/>
    <property type="match status" value="1"/>
</dbReference>
<feature type="transmembrane region" description="Helical" evidence="10">
    <location>
        <begin position="139"/>
        <end position="159"/>
    </location>
</feature>
<keyword evidence="10" id="KW-1133">Transmembrane helix</keyword>
<evidence type="ECO:0000256" key="2">
    <source>
        <dbReference type="ARBA" id="ARBA00007532"/>
    </source>
</evidence>
<dbReference type="InterPro" id="IPR004099">
    <property type="entry name" value="Pyr_nucl-diS_OxRdtase_dimer"/>
</dbReference>
<dbReference type="GO" id="GO:0005886">
    <property type="term" value="C:plasma membrane"/>
    <property type="evidence" value="ECO:0007669"/>
    <property type="project" value="UniProtKB-ARBA"/>
</dbReference>
<dbReference type="EMBL" id="PIPJ01000001">
    <property type="protein sequence ID" value="RUO23246.1"/>
    <property type="molecule type" value="Genomic_DNA"/>
</dbReference>
<keyword evidence="3 9" id="KW-0285">Flavoprotein</keyword>
<evidence type="ECO:0000259" key="13">
    <source>
        <dbReference type="Pfam" id="PF09335"/>
    </source>
</evidence>
<feature type="transmembrane region" description="Helical" evidence="10">
    <location>
        <begin position="244"/>
        <end position="262"/>
    </location>
</feature>
<dbReference type="RefSeq" id="WP_126764787.1">
    <property type="nucleotide sequence ID" value="NZ_PIPJ01000001.1"/>
</dbReference>
<feature type="domain" description="FAD/NAD(P)-binding" evidence="12">
    <location>
        <begin position="244"/>
        <end position="567"/>
    </location>
</feature>
<gene>
    <name evidence="14" type="ORF">CWE08_00920</name>
</gene>
<dbReference type="Pfam" id="PF09335">
    <property type="entry name" value="VTT_dom"/>
    <property type="match status" value="1"/>
</dbReference>
<evidence type="ECO:0000313" key="15">
    <source>
        <dbReference type="Proteomes" id="UP000288395"/>
    </source>
</evidence>
<dbReference type="Gene3D" id="3.50.50.60">
    <property type="entry name" value="FAD/NAD(P)-binding domain"/>
    <property type="match status" value="2"/>
</dbReference>
<accession>A0A432W2B0</accession>
<keyword evidence="8 9" id="KW-0676">Redox-active center</keyword>
<evidence type="ECO:0000256" key="7">
    <source>
        <dbReference type="ARBA" id="ARBA00023157"/>
    </source>
</evidence>
<keyword evidence="5" id="KW-0521">NADP</keyword>
<evidence type="ECO:0000256" key="9">
    <source>
        <dbReference type="RuleBase" id="RU003691"/>
    </source>
</evidence>
<protein>
    <submittedName>
        <fullName evidence="14">Pyridine nucleotide-disulfide oxidoreductase</fullName>
    </submittedName>
</protein>
<keyword evidence="7" id="KW-1015">Disulfide bond</keyword>
<keyword evidence="10" id="KW-0472">Membrane</keyword>
<feature type="transmembrane region" description="Helical" evidence="10">
    <location>
        <begin position="205"/>
        <end position="223"/>
    </location>
</feature>
<evidence type="ECO:0000256" key="4">
    <source>
        <dbReference type="ARBA" id="ARBA00022827"/>
    </source>
</evidence>
<dbReference type="InterPro" id="IPR023753">
    <property type="entry name" value="FAD/NAD-binding_dom"/>
</dbReference>
<dbReference type="Pfam" id="PF07992">
    <property type="entry name" value="Pyr_redox_2"/>
    <property type="match status" value="1"/>
</dbReference>
<dbReference type="PANTHER" id="PTHR43014:SF2">
    <property type="entry name" value="MERCURIC REDUCTASE"/>
    <property type="match status" value="1"/>
</dbReference>
<evidence type="ECO:0000259" key="11">
    <source>
        <dbReference type="Pfam" id="PF02852"/>
    </source>
</evidence>
<dbReference type="InterPro" id="IPR012999">
    <property type="entry name" value="Pyr_OxRdtase_I_AS"/>
</dbReference>
<dbReference type="GO" id="GO:0003955">
    <property type="term" value="F:NAD(P)H dehydrogenase (quinone) activity"/>
    <property type="evidence" value="ECO:0007669"/>
    <property type="project" value="TreeGrafter"/>
</dbReference>
<dbReference type="Proteomes" id="UP000288395">
    <property type="component" value="Unassembled WGS sequence"/>
</dbReference>
<evidence type="ECO:0000313" key="14">
    <source>
        <dbReference type="EMBL" id="RUO23246.1"/>
    </source>
</evidence>
<evidence type="ECO:0000256" key="6">
    <source>
        <dbReference type="ARBA" id="ARBA00023002"/>
    </source>
</evidence>